<dbReference type="PANTHER" id="PTHR47121">
    <property type="entry name" value="THYLAKOID LUMENAL PROTEIN TL20.3, CHLOROPLASTIC"/>
    <property type="match status" value="1"/>
</dbReference>
<evidence type="ECO:0000313" key="2">
    <source>
        <dbReference type="EMBL" id="KAJ0987879.1"/>
    </source>
</evidence>
<protein>
    <submittedName>
        <fullName evidence="2">Uncharacterized protein</fullName>
    </submittedName>
</protein>
<comment type="caution">
    <text evidence="2">The sequence shown here is derived from an EMBL/GenBank/DDBJ whole genome shotgun (WGS) entry which is preliminary data.</text>
</comment>
<feature type="region of interest" description="Disordered" evidence="1">
    <location>
        <begin position="63"/>
        <end position="108"/>
    </location>
</feature>
<dbReference type="Gene3D" id="2.160.20.80">
    <property type="entry name" value="E3 ubiquitin-protein ligase SopA"/>
    <property type="match status" value="1"/>
</dbReference>
<dbReference type="Pfam" id="PF00805">
    <property type="entry name" value="Pentapeptide"/>
    <property type="match status" value="1"/>
</dbReference>
<evidence type="ECO:0000313" key="3">
    <source>
        <dbReference type="Proteomes" id="UP001085076"/>
    </source>
</evidence>
<name>A0A9D5DB38_9LILI</name>
<feature type="compositionally biased region" description="Basic residues" evidence="1">
    <location>
        <begin position="76"/>
        <end position="88"/>
    </location>
</feature>
<dbReference type="InterPro" id="IPR053285">
    <property type="entry name" value="Thylakoid_lumenal_pentapeptide"/>
</dbReference>
<organism evidence="2 3">
    <name type="scientific">Dioscorea zingiberensis</name>
    <dbReference type="NCBI Taxonomy" id="325984"/>
    <lineage>
        <taxon>Eukaryota</taxon>
        <taxon>Viridiplantae</taxon>
        <taxon>Streptophyta</taxon>
        <taxon>Embryophyta</taxon>
        <taxon>Tracheophyta</taxon>
        <taxon>Spermatophyta</taxon>
        <taxon>Magnoliopsida</taxon>
        <taxon>Liliopsida</taxon>
        <taxon>Dioscoreales</taxon>
        <taxon>Dioscoreaceae</taxon>
        <taxon>Dioscorea</taxon>
    </lineage>
</organism>
<proteinExistence type="predicted"/>
<gene>
    <name evidence="2" type="ORF">J5N97_006235</name>
</gene>
<dbReference type="OrthoDB" id="9989223at2759"/>
<reference evidence="2" key="1">
    <citation type="submission" date="2021-03" db="EMBL/GenBank/DDBJ databases">
        <authorList>
            <person name="Li Z."/>
            <person name="Yang C."/>
        </authorList>
    </citation>
    <scope>NUCLEOTIDE SEQUENCE</scope>
    <source>
        <strain evidence="2">Dzin_1.0</strain>
        <tissue evidence="2">Leaf</tissue>
    </source>
</reference>
<sequence>MRESDFSGCSFNSAYLEKAVAYKANFSGADLSDTLMDRMDHLQIFNIEAKAKIKSHQMREHTRHAEAQLQGNQQIHKTRKQLERRRQRSKDGVKSGYSGKAGLAKVFT</sequence>
<reference evidence="2" key="2">
    <citation type="journal article" date="2022" name="Hortic Res">
        <title>The genome of Dioscorea zingiberensis sheds light on the biosynthesis, origin and evolution of the medicinally important diosgenin saponins.</title>
        <authorList>
            <person name="Li Y."/>
            <person name="Tan C."/>
            <person name="Li Z."/>
            <person name="Guo J."/>
            <person name="Li S."/>
            <person name="Chen X."/>
            <person name="Wang C."/>
            <person name="Dai X."/>
            <person name="Yang H."/>
            <person name="Song W."/>
            <person name="Hou L."/>
            <person name="Xu J."/>
            <person name="Tong Z."/>
            <person name="Xu A."/>
            <person name="Yuan X."/>
            <person name="Wang W."/>
            <person name="Yang Q."/>
            <person name="Chen L."/>
            <person name="Sun Z."/>
            <person name="Wang K."/>
            <person name="Pan B."/>
            <person name="Chen J."/>
            <person name="Bao Y."/>
            <person name="Liu F."/>
            <person name="Qi X."/>
            <person name="Gang D.R."/>
            <person name="Wen J."/>
            <person name="Li J."/>
        </authorList>
    </citation>
    <scope>NUCLEOTIDE SEQUENCE</scope>
    <source>
        <strain evidence="2">Dzin_1.0</strain>
    </source>
</reference>
<keyword evidence="3" id="KW-1185">Reference proteome</keyword>
<dbReference type="AlphaFoldDB" id="A0A9D5DB38"/>
<evidence type="ECO:0000256" key="1">
    <source>
        <dbReference type="SAM" id="MobiDB-lite"/>
    </source>
</evidence>
<dbReference type="Proteomes" id="UP001085076">
    <property type="component" value="Miscellaneous, Linkage group lg01"/>
</dbReference>
<accession>A0A9D5DB38</accession>
<dbReference type="PANTHER" id="PTHR47121:SF2">
    <property type="entry name" value="THYLAKOID LUMENAL PROTEIN TL20.3, CHLOROPLASTIC"/>
    <property type="match status" value="1"/>
</dbReference>
<dbReference type="SUPFAM" id="SSF141571">
    <property type="entry name" value="Pentapeptide repeat-like"/>
    <property type="match status" value="1"/>
</dbReference>
<dbReference type="InterPro" id="IPR001646">
    <property type="entry name" value="5peptide_repeat"/>
</dbReference>
<dbReference type="EMBL" id="JAGGNH010000001">
    <property type="protein sequence ID" value="KAJ0987879.1"/>
    <property type="molecule type" value="Genomic_DNA"/>
</dbReference>